<reference evidence="1" key="1">
    <citation type="submission" date="2016-01" db="EMBL/GenBank/DDBJ databases">
        <authorList>
            <person name="Peeters C."/>
        </authorList>
    </citation>
    <scope>NUCLEOTIDE SEQUENCE</scope>
    <source>
        <strain evidence="1">LMG 29322</strain>
    </source>
</reference>
<protein>
    <recommendedName>
        <fullName evidence="3">Xylose isomerase-like TIM barrel</fullName>
    </recommendedName>
</protein>
<dbReference type="Gene3D" id="3.20.20.150">
    <property type="entry name" value="Divalent-metal-dependent TIM barrel enzymes"/>
    <property type="match status" value="1"/>
</dbReference>
<sequence>MTKKMFKLACAGRGVQPSSMDKPVTDWLAEELPVEEQFRLLHETGLWDGMDRIPVDDDQLKLYLKASDKYNLPVLSGSWTYVLGRDEETLKSNLVRAREVGSKFHNLMVWAKHADGHYVTDQEVADSYLHTYDLAKLHGITISYEGHVDMWSEDFRRVTKVAEMVRSRGIPFNFCMDYSHCIFKIENEVEHAVSQMRGDKESIRKLDPFNDDSFADEWLKQNMVVWTQVRPAAPNGPLNWWAFETGPWDGLGYNRPGRSIQYPFSNPKPGEWHTDEWHAHKLATTKELVRKVIDQYLEVDDSKMEIMTIDNINLAAYGTGWKYNMFADSCLVAKFVRELYAERVAVYEAKKKAETLDAFVNAHRS</sequence>
<dbReference type="RefSeq" id="WP_061170172.1">
    <property type="nucleotide sequence ID" value="NZ_FCOA02000020.1"/>
</dbReference>
<dbReference type="STRING" id="1777140.AWB79_05084"/>
<dbReference type="EMBL" id="FCOA02000020">
    <property type="protein sequence ID" value="SAK79724.1"/>
    <property type="molecule type" value="Genomic_DNA"/>
</dbReference>
<dbReference type="OrthoDB" id="6803264at2"/>
<keyword evidence="2" id="KW-1185">Reference proteome</keyword>
<accession>A0A158CBP8</accession>
<dbReference type="InterPro" id="IPR036237">
    <property type="entry name" value="Xyl_isomerase-like_sf"/>
</dbReference>
<comment type="caution">
    <text evidence="1">The sequence shown here is derived from an EMBL/GenBank/DDBJ whole genome shotgun (WGS) entry which is preliminary data.</text>
</comment>
<name>A0A158CBP8_9BURK</name>
<proteinExistence type="predicted"/>
<gene>
    <name evidence="1" type="ORF">AWB79_05084</name>
</gene>
<dbReference type="Proteomes" id="UP000054851">
    <property type="component" value="Unassembled WGS sequence"/>
</dbReference>
<dbReference type="AlphaFoldDB" id="A0A158CBP8"/>
<evidence type="ECO:0000313" key="2">
    <source>
        <dbReference type="Proteomes" id="UP000054851"/>
    </source>
</evidence>
<organism evidence="1 2">
    <name type="scientific">Caballeronia hypogeia</name>
    <dbReference type="NCBI Taxonomy" id="1777140"/>
    <lineage>
        <taxon>Bacteria</taxon>
        <taxon>Pseudomonadati</taxon>
        <taxon>Pseudomonadota</taxon>
        <taxon>Betaproteobacteria</taxon>
        <taxon>Burkholderiales</taxon>
        <taxon>Burkholderiaceae</taxon>
        <taxon>Caballeronia</taxon>
    </lineage>
</organism>
<evidence type="ECO:0008006" key="3">
    <source>
        <dbReference type="Google" id="ProtNLM"/>
    </source>
</evidence>
<evidence type="ECO:0000313" key="1">
    <source>
        <dbReference type="EMBL" id="SAK79724.1"/>
    </source>
</evidence>
<dbReference type="SUPFAM" id="SSF51658">
    <property type="entry name" value="Xylose isomerase-like"/>
    <property type="match status" value="1"/>
</dbReference>